<dbReference type="EMBL" id="OY660864">
    <property type="protein sequence ID" value="CAJ1049982.1"/>
    <property type="molecule type" value="Genomic_DNA"/>
</dbReference>
<reference evidence="1" key="1">
    <citation type="submission" date="2023-08" db="EMBL/GenBank/DDBJ databases">
        <authorList>
            <person name="Alioto T."/>
            <person name="Alioto T."/>
            <person name="Gomez Garrido J."/>
        </authorList>
    </citation>
    <scope>NUCLEOTIDE SEQUENCE</scope>
</reference>
<accession>A0AAV1EMZ9</accession>
<organism evidence="1 2">
    <name type="scientific">Xyrichtys novacula</name>
    <name type="common">Pearly razorfish</name>
    <name type="synonym">Hemipteronotus novacula</name>
    <dbReference type="NCBI Taxonomy" id="13765"/>
    <lineage>
        <taxon>Eukaryota</taxon>
        <taxon>Metazoa</taxon>
        <taxon>Chordata</taxon>
        <taxon>Craniata</taxon>
        <taxon>Vertebrata</taxon>
        <taxon>Euteleostomi</taxon>
        <taxon>Actinopterygii</taxon>
        <taxon>Neopterygii</taxon>
        <taxon>Teleostei</taxon>
        <taxon>Neoteleostei</taxon>
        <taxon>Acanthomorphata</taxon>
        <taxon>Eupercaria</taxon>
        <taxon>Labriformes</taxon>
        <taxon>Labridae</taxon>
        <taxon>Xyrichtys</taxon>
    </lineage>
</organism>
<sequence>MVSCDLAVSQGDSIKTVLQDFSESGNQRLTCGCSLHHAPAVLTSFSSFHEFNQTKNRKSTNSAEIFVEAPRCLIFGVKNVKVGHKNIRIHDVSLAKTSFNLTLTFLNWSM</sequence>
<dbReference type="AlphaFoldDB" id="A0AAV1EMZ9"/>
<proteinExistence type="predicted"/>
<evidence type="ECO:0000313" key="1">
    <source>
        <dbReference type="EMBL" id="CAJ1049982.1"/>
    </source>
</evidence>
<keyword evidence="2" id="KW-1185">Reference proteome</keyword>
<gene>
    <name evidence="1" type="ORF">XNOV1_A027235</name>
</gene>
<dbReference type="Proteomes" id="UP001178508">
    <property type="component" value="Chromosome 1"/>
</dbReference>
<protein>
    <submittedName>
        <fullName evidence="1">Uncharacterized protein</fullName>
    </submittedName>
</protein>
<evidence type="ECO:0000313" key="2">
    <source>
        <dbReference type="Proteomes" id="UP001178508"/>
    </source>
</evidence>
<name>A0AAV1EMZ9_XYRNO</name>